<dbReference type="InterPro" id="IPR029044">
    <property type="entry name" value="Nucleotide-diphossugar_trans"/>
</dbReference>
<evidence type="ECO:0000256" key="6">
    <source>
        <dbReference type="ARBA" id="ARBA00023136"/>
    </source>
</evidence>
<feature type="domain" description="Glycosyltransferase 2-like" evidence="8">
    <location>
        <begin position="210"/>
        <end position="365"/>
    </location>
</feature>
<feature type="transmembrane region" description="Helical" evidence="7">
    <location>
        <begin position="355"/>
        <end position="375"/>
    </location>
</feature>
<dbReference type="PANTHER" id="PTHR43867:SF2">
    <property type="entry name" value="CELLULOSE SYNTHASE CATALYTIC SUBUNIT A [UDP-FORMING]"/>
    <property type="match status" value="1"/>
</dbReference>
<protein>
    <submittedName>
        <fullName evidence="9">Glycosyl transferase family 2</fullName>
    </submittedName>
</protein>
<dbReference type="Pfam" id="PF13632">
    <property type="entry name" value="Glyco_trans_2_3"/>
    <property type="match status" value="1"/>
</dbReference>
<keyword evidence="2" id="KW-0328">Glycosyltransferase</keyword>
<feature type="transmembrane region" description="Helical" evidence="7">
    <location>
        <begin position="432"/>
        <end position="460"/>
    </location>
</feature>
<evidence type="ECO:0000313" key="10">
    <source>
        <dbReference type="Proteomes" id="UP001055553"/>
    </source>
</evidence>
<dbReference type="EMBL" id="AP019769">
    <property type="protein sequence ID" value="BBL45356.1"/>
    <property type="molecule type" value="Genomic_DNA"/>
</dbReference>
<dbReference type="Gene3D" id="3.90.550.10">
    <property type="entry name" value="Spore Coat Polysaccharide Biosynthesis Protein SpsA, Chain A"/>
    <property type="match status" value="1"/>
</dbReference>
<evidence type="ECO:0000256" key="4">
    <source>
        <dbReference type="ARBA" id="ARBA00022692"/>
    </source>
</evidence>
<keyword evidence="6 7" id="KW-0472">Membrane</keyword>
<keyword evidence="3 9" id="KW-0808">Transferase</keyword>
<keyword evidence="5 7" id="KW-1133">Transmembrane helix</keyword>
<evidence type="ECO:0000313" key="9">
    <source>
        <dbReference type="EMBL" id="BBL45356.1"/>
    </source>
</evidence>
<dbReference type="KEGG" id="naer:MJ1_0183"/>
<dbReference type="GO" id="GO:0016020">
    <property type="term" value="C:membrane"/>
    <property type="evidence" value="ECO:0007669"/>
    <property type="project" value="UniProtKB-SubCell"/>
</dbReference>
<dbReference type="RefSeq" id="WP_258393393.1">
    <property type="nucleotide sequence ID" value="NZ_AP019769.1"/>
</dbReference>
<dbReference type="GeneID" id="74568134"/>
<keyword evidence="10" id="KW-1185">Reference proteome</keyword>
<accession>A0A915WRZ4</accession>
<dbReference type="Proteomes" id="UP001055553">
    <property type="component" value="Chromosome"/>
</dbReference>
<feature type="transmembrane region" description="Helical" evidence="7">
    <location>
        <begin position="466"/>
        <end position="492"/>
    </location>
</feature>
<dbReference type="SUPFAM" id="SSF53448">
    <property type="entry name" value="Nucleotide-diphospho-sugar transferases"/>
    <property type="match status" value="1"/>
</dbReference>
<evidence type="ECO:0000256" key="2">
    <source>
        <dbReference type="ARBA" id="ARBA00022676"/>
    </source>
</evidence>
<name>A0A915WRZ4_9ARCH</name>
<feature type="transmembrane region" description="Helical" evidence="7">
    <location>
        <begin position="387"/>
        <end position="407"/>
    </location>
</feature>
<organism evidence="9 10">
    <name type="scientific">Nanobdella aerobiophila</name>
    <dbReference type="NCBI Taxonomy" id="2586965"/>
    <lineage>
        <taxon>Archaea</taxon>
        <taxon>Nanobdellota</taxon>
        <taxon>Nanobdellia</taxon>
        <taxon>Nanobdellales</taxon>
        <taxon>Nanobdellaceae</taxon>
        <taxon>Nanobdella</taxon>
    </lineage>
</organism>
<evidence type="ECO:0000256" key="1">
    <source>
        <dbReference type="ARBA" id="ARBA00004141"/>
    </source>
</evidence>
<dbReference type="InterPro" id="IPR001173">
    <property type="entry name" value="Glyco_trans_2-like"/>
</dbReference>
<dbReference type="PANTHER" id="PTHR43867">
    <property type="entry name" value="CELLULOSE SYNTHASE CATALYTIC SUBUNIT A [UDP-FORMING]"/>
    <property type="match status" value="1"/>
</dbReference>
<evidence type="ECO:0000259" key="8">
    <source>
        <dbReference type="Pfam" id="PF13632"/>
    </source>
</evidence>
<evidence type="ECO:0000256" key="5">
    <source>
        <dbReference type="ARBA" id="ARBA00022989"/>
    </source>
</evidence>
<feature type="transmembrane region" description="Helical" evidence="7">
    <location>
        <begin position="317"/>
        <end position="343"/>
    </location>
</feature>
<comment type="subcellular location">
    <subcellularLocation>
        <location evidence="1">Membrane</location>
        <topology evidence="1">Multi-pass membrane protein</topology>
    </subcellularLocation>
</comment>
<sequence>MLLFISAILLLLDILILSFFDLRYIINYEREIEIPNYRDLDSRKTLFVLFPVKNENQDMIINKIEYLKNIENKYDKLDLNFVFIDDTSMDREDKVINYLENNMEDKYMDSKFIIYKLANILYIFRLNGIKRKGKALDDTIYYLKNKYNIDYVSIYDFEWTVTVEYLYKGLCILESNKDLSFIYWNRRTVPVDYFHKIVGIYVDTFFQIGLPMKNLLDNISMIHGSCGIIRLEAYFKSGGFTAHLTEDASLTLRMYINGYKGLYIRRWVEYGQNLPPNFNVALKTLRRWQTGTFDVVISNFINLIKNKKLSFKQKSSFIHMFSAVFLPLISFILIIISIMSIYLNISSKFYQHTFLFFYLSPIYIIGIILSEYYIVEKMIYNKGSLKDAFLVLLISWGISALTIVYYLRRIILGLDNQWIVTKKQITSYKYDIYSILVLSIFLLINLSFFINSLHYLIYYYNYTSTLYVLFSLFIGNLSTIIWILSIFLLFYLQYKSKHSESRTPKNLLYIGIANINNRGNNK</sequence>
<evidence type="ECO:0000256" key="7">
    <source>
        <dbReference type="SAM" id="Phobius"/>
    </source>
</evidence>
<gene>
    <name evidence="9" type="ORF">MJ1_0183</name>
</gene>
<proteinExistence type="predicted"/>
<reference evidence="10" key="1">
    <citation type="journal article" date="2022" name="Int. J. Syst. Evol. Microbiol.">
        <title>Nanobdella aerobiophila gen. nov., sp. nov., a thermoacidophilic, obligate ectosymbiotic archaeon, and proposal of Nanobdellaceae fam. nov., Nanobdellales ord. nov. and Nanobdellia class. nov.</title>
        <authorList>
            <person name="Kato S."/>
            <person name="Ogasawara A."/>
            <person name="Itoh T."/>
            <person name="Sakai H.D."/>
            <person name="Shimizu M."/>
            <person name="Yuki M."/>
            <person name="Kaneko M."/>
            <person name="Takashina T."/>
            <person name="Ohkuma M."/>
        </authorList>
    </citation>
    <scope>NUCLEOTIDE SEQUENCE [LARGE SCALE GENOMIC DNA]</scope>
    <source>
        <strain evidence="10">MJ1</strain>
    </source>
</reference>
<dbReference type="AlphaFoldDB" id="A0A915WRZ4"/>
<dbReference type="GO" id="GO:0016757">
    <property type="term" value="F:glycosyltransferase activity"/>
    <property type="evidence" value="ECO:0007669"/>
    <property type="project" value="UniProtKB-KW"/>
</dbReference>
<dbReference type="InterPro" id="IPR050321">
    <property type="entry name" value="Glycosyltr_2/OpgH_subfam"/>
</dbReference>
<evidence type="ECO:0000256" key="3">
    <source>
        <dbReference type="ARBA" id="ARBA00022679"/>
    </source>
</evidence>
<keyword evidence="4 7" id="KW-0812">Transmembrane</keyword>